<sequence length="366" mass="39363">MATAGQFGEIPLEYTYWTPIETGIPAPGPVYLPPPEFIGVFLPPPVPVLEVPDPLAPYAVDAAASAARLQKLLRLPPSYPWTPGPTLPTDDVAYGRGFGYTTPPLPLWIKPAFVYGPAPNVYVPRPTLEPVVPATTMAPFTTPAWNPPPPVRRRAPQFRNGNGPTPPPAGGRRTRESPGVRPPSAPSETTETAVGASDSREFSPDLPAEPDSDIADQLLQKKKECESKAEPADDTAEPEKEAAEKPSTSQASNDPGDNAVRPKLTRVYSAATLKSLNVGGRGHGSQIGERGKAAQSEPRIEYCWPDETPCKEKEEPVAPAYLRAARSNAQAKPTVPPRAKSSMQDGRKQGSPRDRGPRRRNSVTAW</sequence>
<reference evidence="2" key="1">
    <citation type="journal article" date="2020" name="Cell">
        <title>Large-Scale Comparative Analyses of Tick Genomes Elucidate Their Genetic Diversity and Vector Capacities.</title>
        <authorList>
            <consortium name="Tick Genome and Microbiome Consortium (TIGMIC)"/>
            <person name="Jia N."/>
            <person name="Wang J."/>
            <person name="Shi W."/>
            <person name="Du L."/>
            <person name="Sun Y."/>
            <person name="Zhan W."/>
            <person name="Jiang J.F."/>
            <person name="Wang Q."/>
            <person name="Zhang B."/>
            <person name="Ji P."/>
            <person name="Bell-Sakyi L."/>
            <person name="Cui X.M."/>
            <person name="Yuan T.T."/>
            <person name="Jiang B.G."/>
            <person name="Yang W.F."/>
            <person name="Lam T.T."/>
            <person name="Chang Q.C."/>
            <person name="Ding S.J."/>
            <person name="Wang X.J."/>
            <person name="Zhu J.G."/>
            <person name="Ruan X.D."/>
            <person name="Zhao L."/>
            <person name="Wei J.T."/>
            <person name="Ye R.Z."/>
            <person name="Que T.C."/>
            <person name="Du C.H."/>
            <person name="Zhou Y.H."/>
            <person name="Cheng J.X."/>
            <person name="Dai P.F."/>
            <person name="Guo W.B."/>
            <person name="Han X.H."/>
            <person name="Huang E.J."/>
            <person name="Li L.F."/>
            <person name="Wei W."/>
            <person name="Gao Y.C."/>
            <person name="Liu J.Z."/>
            <person name="Shao H.Z."/>
            <person name="Wang X."/>
            <person name="Wang C.C."/>
            <person name="Yang T.C."/>
            <person name="Huo Q.B."/>
            <person name="Li W."/>
            <person name="Chen H.Y."/>
            <person name="Chen S.E."/>
            <person name="Zhou L.G."/>
            <person name="Ni X.B."/>
            <person name="Tian J.H."/>
            <person name="Sheng Y."/>
            <person name="Liu T."/>
            <person name="Pan Y.S."/>
            <person name="Xia L.Y."/>
            <person name="Li J."/>
            <person name="Zhao F."/>
            <person name="Cao W.C."/>
        </authorList>
    </citation>
    <scope>NUCLEOTIDE SEQUENCE</scope>
    <source>
        <strain evidence="2">Rsan-2018</strain>
    </source>
</reference>
<dbReference type="VEuPathDB" id="VectorBase:RSAN_047116"/>
<dbReference type="EMBL" id="JABSTV010001245">
    <property type="protein sequence ID" value="KAH7981844.1"/>
    <property type="molecule type" value="Genomic_DNA"/>
</dbReference>
<feature type="region of interest" description="Disordered" evidence="1">
    <location>
        <begin position="140"/>
        <end position="300"/>
    </location>
</feature>
<protein>
    <submittedName>
        <fullName evidence="2">Uncharacterized protein</fullName>
    </submittedName>
</protein>
<keyword evidence="3" id="KW-1185">Reference proteome</keyword>
<feature type="compositionally biased region" description="Basic residues" evidence="1">
    <location>
        <begin position="356"/>
        <end position="366"/>
    </location>
</feature>
<name>A0A9D4T6G9_RHISA</name>
<accession>A0A9D4T6G9</accession>
<dbReference type="Proteomes" id="UP000821837">
    <property type="component" value="Chromosome 1"/>
</dbReference>
<evidence type="ECO:0000313" key="2">
    <source>
        <dbReference type="EMBL" id="KAH7981844.1"/>
    </source>
</evidence>
<comment type="caution">
    <text evidence="2">The sequence shown here is derived from an EMBL/GenBank/DDBJ whole genome shotgun (WGS) entry which is preliminary data.</text>
</comment>
<evidence type="ECO:0000256" key="1">
    <source>
        <dbReference type="SAM" id="MobiDB-lite"/>
    </source>
</evidence>
<gene>
    <name evidence="2" type="ORF">HPB52_001263</name>
</gene>
<evidence type="ECO:0000313" key="3">
    <source>
        <dbReference type="Proteomes" id="UP000821837"/>
    </source>
</evidence>
<dbReference type="OMA" id="SEPRIEY"/>
<feature type="compositionally biased region" description="Basic and acidic residues" evidence="1">
    <location>
        <begin position="219"/>
        <end position="244"/>
    </location>
</feature>
<feature type="compositionally biased region" description="Basic and acidic residues" evidence="1">
    <location>
        <begin position="345"/>
        <end position="355"/>
    </location>
</feature>
<dbReference type="AlphaFoldDB" id="A0A9D4T6G9"/>
<organism evidence="2 3">
    <name type="scientific">Rhipicephalus sanguineus</name>
    <name type="common">Brown dog tick</name>
    <name type="synonym">Ixodes sanguineus</name>
    <dbReference type="NCBI Taxonomy" id="34632"/>
    <lineage>
        <taxon>Eukaryota</taxon>
        <taxon>Metazoa</taxon>
        <taxon>Ecdysozoa</taxon>
        <taxon>Arthropoda</taxon>
        <taxon>Chelicerata</taxon>
        <taxon>Arachnida</taxon>
        <taxon>Acari</taxon>
        <taxon>Parasitiformes</taxon>
        <taxon>Ixodida</taxon>
        <taxon>Ixodoidea</taxon>
        <taxon>Ixodidae</taxon>
        <taxon>Rhipicephalinae</taxon>
        <taxon>Rhipicephalus</taxon>
        <taxon>Rhipicephalus</taxon>
    </lineage>
</organism>
<feature type="region of interest" description="Disordered" evidence="1">
    <location>
        <begin position="325"/>
        <end position="366"/>
    </location>
</feature>
<proteinExistence type="predicted"/>
<reference evidence="2" key="2">
    <citation type="submission" date="2021-09" db="EMBL/GenBank/DDBJ databases">
        <authorList>
            <person name="Jia N."/>
            <person name="Wang J."/>
            <person name="Shi W."/>
            <person name="Du L."/>
            <person name="Sun Y."/>
            <person name="Zhan W."/>
            <person name="Jiang J."/>
            <person name="Wang Q."/>
            <person name="Zhang B."/>
            <person name="Ji P."/>
            <person name="Sakyi L.B."/>
            <person name="Cui X."/>
            <person name="Yuan T."/>
            <person name="Jiang B."/>
            <person name="Yang W."/>
            <person name="Lam T.T.-Y."/>
            <person name="Chang Q."/>
            <person name="Ding S."/>
            <person name="Wang X."/>
            <person name="Zhu J."/>
            <person name="Ruan X."/>
            <person name="Zhao L."/>
            <person name="Wei J."/>
            <person name="Que T."/>
            <person name="Du C."/>
            <person name="Cheng J."/>
            <person name="Dai P."/>
            <person name="Han X."/>
            <person name="Huang E."/>
            <person name="Gao Y."/>
            <person name="Liu J."/>
            <person name="Shao H."/>
            <person name="Ye R."/>
            <person name="Li L."/>
            <person name="Wei W."/>
            <person name="Wang X."/>
            <person name="Wang C."/>
            <person name="Huo Q."/>
            <person name="Li W."/>
            <person name="Guo W."/>
            <person name="Chen H."/>
            <person name="Chen S."/>
            <person name="Zhou L."/>
            <person name="Zhou L."/>
            <person name="Ni X."/>
            <person name="Tian J."/>
            <person name="Zhou Y."/>
            <person name="Sheng Y."/>
            <person name="Liu T."/>
            <person name="Pan Y."/>
            <person name="Xia L."/>
            <person name="Li J."/>
            <person name="Zhao F."/>
            <person name="Cao W."/>
        </authorList>
    </citation>
    <scope>NUCLEOTIDE SEQUENCE</scope>
    <source>
        <strain evidence="2">Rsan-2018</strain>
        <tissue evidence="2">Larvae</tissue>
    </source>
</reference>
<dbReference type="OrthoDB" id="6509947at2759"/>